<sequence>MTTAPAWRRRVVQDMLFPVAGSGWHAPELHGVQGWRWSGPGRLSILRLSIPPGPGRAEAQIVLDAHEALPPVAIFLDGRPLDIAARRVGDVALLRCGWDGGARRAAPQAEFWFLCDRMRDLPAPGRGMRRVGFRLSCLSVEAAADGPPPGEHGLALIAGRRLLAARLAAEPGQARLAFRTEGAARLLEMRLEGARLGADPQPALLARLRAGSEDEMRLSLGPADGASRLEGGLAPAGGLVLSPLPDPHGAALVARLLAALPRAYANWLDAALAGAAPDADLLAFWKRALDRLALAAEAALAVHLAENDELFAAPSRAFAWPAG</sequence>
<organism evidence="1 2">
    <name type="scientific">Neoroseomonas alkaliterrae</name>
    <dbReference type="NCBI Taxonomy" id="1452450"/>
    <lineage>
        <taxon>Bacteria</taxon>
        <taxon>Pseudomonadati</taxon>
        <taxon>Pseudomonadota</taxon>
        <taxon>Alphaproteobacteria</taxon>
        <taxon>Acetobacterales</taxon>
        <taxon>Acetobacteraceae</taxon>
        <taxon>Neoroseomonas</taxon>
    </lineage>
</organism>
<dbReference type="EMBL" id="JACIJE010000004">
    <property type="protein sequence ID" value="MBB5689570.1"/>
    <property type="molecule type" value="Genomic_DNA"/>
</dbReference>
<evidence type="ECO:0000313" key="2">
    <source>
        <dbReference type="Proteomes" id="UP000562254"/>
    </source>
</evidence>
<dbReference type="RefSeq" id="WP_184483532.1">
    <property type="nucleotide sequence ID" value="NZ_JAAEDJ010000262.1"/>
</dbReference>
<protein>
    <submittedName>
        <fullName evidence="1">Uncharacterized protein</fullName>
    </submittedName>
</protein>
<dbReference type="AlphaFoldDB" id="A0A840XRL7"/>
<gene>
    <name evidence="1" type="ORF">FHS88_001695</name>
</gene>
<evidence type="ECO:0000313" key="1">
    <source>
        <dbReference type="EMBL" id="MBB5689570.1"/>
    </source>
</evidence>
<keyword evidence="2" id="KW-1185">Reference proteome</keyword>
<proteinExistence type="predicted"/>
<dbReference type="Proteomes" id="UP000562254">
    <property type="component" value="Unassembled WGS sequence"/>
</dbReference>
<name>A0A840XRL7_9PROT</name>
<accession>A0A840XRL7</accession>
<comment type="caution">
    <text evidence="1">The sequence shown here is derived from an EMBL/GenBank/DDBJ whole genome shotgun (WGS) entry which is preliminary data.</text>
</comment>
<reference evidence="1 2" key="1">
    <citation type="submission" date="2020-08" db="EMBL/GenBank/DDBJ databases">
        <title>Genomic Encyclopedia of Type Strains, Phase IV (KMG-IV): sequencing the most valuable type-strain genomes for metagenomic binning, comparative biology and taxonomic classification.</title>
        <authorList>
            <person name="Goeker M."/>
        </authorList>
    </citation>
    <scope>NUCLEOTIDE SEQUENCE [LARGE SCALE GENOMIC DNA]</scope>
    <source>
        <strain evidence="1 2">DSM 25895</strain>
    </source>
</reference>